<keyword evidence="5 12" id="KW-0436">Ligase</keyword>
<keyword evidence="17" id="KW-1185">Reference proteome</keyword>
<dbReference type="Gene3D" id="3.30.1490.20">
    <property type="entry name" value="ATP-grasp fold, A domain"/>
    <property type="match status" value="1"/>
</dbReference>
<dbReference type="SUPFAM" id="SSF52440">
    <property type="entry name" value="PreATP-grasp domain"/>
    <property type="match status" value="1"/>
</dbReference>
<comment type="pathway">
    <text evidence="3 12">Purine metabolism; IMP biosynthesis via de novo pathway; N(1)-(5-phospho-D-ribosyl)glycinamide from 5-phospho-alpha-D-ribose 1-diphosphate: step 2/2.</text>
</comment>
<dbReference type="NCBIfam" id="TIGR00877">
    <property type="entry name" value="purD"/>
    <property type="match status" value="1"/>
</dbReference>
<evidence type="ECO:0000256" key="8">
    <source>
        <dbReference type="ARBA" id="ARBA00022840"/>
    </source>
</evidence>
<evidence type="ECO:0000256" key="13">
    <source>
        <dbReference type="PROSITE-ProRule" id="PRU00409"/>
    </source>
</evidence>
<dbReference type="EC" id="6.3.4.13" evidence="4 12"/>
<dbReference type="SMART" id="SM01209">
    <property type="entry name" value="GARS_A"/>
    <property type="match status" value="1"/>
</dbReference>
<protein>
    <recommendedName>
        <fullName evidence="4 12">Phosphoribosylamine--glycine ligase</fullName>
        <ecNumber evidence="4 12">6.3.4.13</ecNumber>
    </recommendedName>
    <alternativeName>
        <fullName evidence="12">GARS</fullName>
    </alternativeName>
    <alternativeName>
        <fullName evidence="10 12">Glycinamide ribonucleotide synthetase</fullName>
    </alternativeName>
    <alternativeName>
        <fullName evidence="11 12">Phosphoribosylglycinamide synthetase</fullName>
    </alternativeName>
</protein>
<dbReference type="InterPro" id="IPR037123">
    <property type="entry name" value="PRibGlycinamide_synth_C_sf"/>
</dbReference>
<dbReference type="InterPro" id="IPR013815">
    <property type="entry name" value="ATP_grasp_subdomain_1"/>
</dbReference>
<comment type="cofactor">
    <cofactor evidence="2">
        <name>Mg(2+)</name>
        <dbReference type="ChEBI" id="CHEBI:18420"/>
    </cofactor>
</comment>
<keyword evidence="8 13" id="KW-0067">ATP-binding</keyword>
<evidence type="ECO:0000256" key="5">
    <source>
        <dbReference type="ARBA" id="ARBA00022598"/>
    </source>
</evidence>
<feature type="domain" description="ATP-grasp" evidence="15">
    <location>
        <begin position="105"/>
        <end position="314"/>
    </location>
</feature>
<comment type="caution">
    <text evidence="16">The sequence shown here is derived from an EMBL/GenBank/DDBJ whole genome shotgun (WGS) entry which is preliminary data.</text>
</comment>
<feature type="compositionally biased region" description="Basic and acidic residues" evidence="14">
    <location>
        <begin position="210"/>
        <end position="219"/>
    </location>
</feature>
<accession>A0A511JK28</accession>
<dbReference type="PROSITE" id="PS50975">
    <property type="entry name" value="ATP_GRASP"/>
    <property type="match status" value="1"/>
</dbReference>
<dbReference type="InterPro" id="IPR000115">
    <property type="entry name" value="PRibGlycinamide_synth"/>
</dbReference>
<dbReference type="GO" id="GO:0005524">
    <property type="term" value="F:ATP binding"/>
    <property type="evidence" value="ECO:0007669"/>
    <property type="project" value="UniProtKB-UniRule"/>
</dbReference>
<dbReference type="GO" id="GO:0004637">
    <property type="term" value="F:phosphoribosylamine-glycine ligase activity"/>
    <property type="evidence" value="ECO:0007669"/>
    <property type="project" value="UniProtKB-UniRule"/>
</dbReference>
<reference evidence="16 17" key="1">
    <citation type="submission" date="2019-07" db="EMBL/GenBank/DDBJ databases">
        <title>Whole genome shotgun sequence of Cellulomonas terrae NBRC 100819.</title>
        <authorList>
            <person name="Hosoyama A."/>
            <person name="Uohara A."/>
            <person name="Ohji S."/>
            <person name="Ichikawa N."/>
        </authorList>
    </citation>
    <scope>NUCLEOTIDE SEQUENCE [LARGE SCALE GENOMIC DNA]</scope>
    <source>
        <strain evidence="16 17">NBRC 100819</strain>
    </source>
</reference>
<evidence type="ECO:0000256" key="9">
    <source>
        <dbReference type="ARBA" id="ARBA00038345"/>
    </source>
</evidence>
<dbReference type="PANTHER" id="PTHR43472:SF1">
    <property type="entry name" value="PHOSPHORIBOSYLAMINE--GLYCINE LIGASE, CHLOROPLASTIC"/>
    <property type="match status" value="1"/>
</dbReference>
<dbReference type="GO" id="GO:0006189">
    <property type="term" value="P:'de novo' IMP biosynthetic process"/>
    <property type="evidence" value="ECO:0007669"/>
    <property type="project" value="UniProtKB-UniRule"/>
</dbReference>
<evidence type="ECO:0000256" key="12">
    <source>
        <dbReference type="HAMAP-Rule" id="MF_00138"/>
    </source>
</evidence>
<feature type="region of interest" description="Disordered" evidence="14">
    <location>
        <begin position="210"/>
        <end position="231"/>
    </location>
</feature>
<dbReference type="GO" id="GO:0046872">
    <property type="term" value="F:metal ion binding"/>
    <property type="evidence" value="ECO:0007669"/>
    <property type="project" value="InterPro"/>
</dbReference>
<evidence type="ECO:0000313" key="16">
    <source>
        <dbReference type="EMBL" id="GEL98362.1"/>
    </source>
</evidence>
<dbReference type="Proteomes" id="UP000321049">
    <property type="component" value="Unassembled WGS sequence"/>
</dbReference>
<comment type="cofactor">
    <cofactor evidence="1">
        <name>Mn(2+)</name>
        <dbReference type="ChEBI" id="CHEBI:29035"/>
    </cofactor>
</comment>
<evidence type="ECO:0000256" key="6">
    <source>
        <dbReference type="ARBA" id="ARBA00022741"/>
    </source>
</evidence>
<evidence type="ECO:0000256" key="14">
    <source>
        <dbReference type="SAM" id="MobiDB-lite"/>
    </source>
</evidence>
<evidence type="ECO:0000259" key="15">
    <source>
        <dbReference type="PROSITE" id="PS50975"/>
    </source>
</evidence>
<dbReference type="PROSITE" id="PS00184">
    <property type="entry name" value="GARS"/>
    <property type="match status" value="1"/>
</dbReference>
<evidence type="ECO:0000256" key="4">
    <source>
        <dbReference type="ARBA" id="ARBA00013255"/>
    </source>
</evidence>
<dbReference type="Gene3D" id="3.40.50.20">
    <property type="match status" value="1"/>
</dbReference>
<dbReference type="EMBL" id="BJWH01000008">
    <property type="protein sequence ID" value="GEL98362.1"/>
    <property type="molecule type" value="Genomic_DNA"/>
</dbReference>
<dbReference type="InterPro" id="IPR020561">
    <property type="entry name" value="PRibGlycinamid_synth_ATP-grasp"/>
</dbReference>
<proteinExistence type="inferred from homology"/>
<dbReference type="HAMAP" id="MF_00138">
    <property type="entry name" value="GARS"/>
    <property type="match status" value="1"/>
</dbReference>
<dbReference type="InterPro" id="IPR011054">
    <property type="entry name" value="Rudment_hybrid_motif"/>
</dbReference>
<dbReference type="PANTHER" id="PTHR43472">
    <property type="entry name" value="PHOSPHORIBOSYLAMINE--GLYCINE LIGASE"/>
    <property type="match status" value="1"/>
</dbReference>
<dbReference type="RefSeq" id="WP_186814816.1">
    <property type="nucleotide sequence ID" value="NZ_BJWH01000008.1"/>
</dbReference>
<comment type="catalytic activity">
    <reaction evidence="12">
        <text>5-phospho-beta-D-ribosylamine + glycine + ATP = N(1)-(5-phospho-beta-D-ribosyl)glycinamide + ADP + phosphate + H(+)</text>
        <dbReference type="Rhea" id="RHEA:17453"/>
        <dbReference type="ChEBI" id="CHEBI:15378"/>
        <dbReference type="ChEBI" id="CHEBI:30616"/>
        <dbReference type="ChEBI" id="CHEBI:43474"/>
        <dbReference type="ChEBI" id="CHEBI:57305"/>
        <dbReference type="ChEBI" id="CHEBI:58681"/>
        <dbReference type="ChEBI" id="CHEBI:143788"/>
        <dbReference type="ChEBI" id="CHEBI:456216"/>
        <dbReference type="EC" id="6.3.4.13"/>
    </reaction>
</comment>
<organism evidence="16 17">
    <name type="scientific">Cellulomonas terrae</name>
    <dbReference type="NCBI Taxonomy" id="311234"/>
    <lineage>
        <taxon>Bacteria</taxon>
        <taxon>Bacillati</taxon>
        <taxon>Actinomycetota</taxon>
        <taxon>Actinomycetes</taxon>
        <taxon>Micrococcales</taxon>
        <taxon>Cellulomonadaceae</taxon>
        <taxon>Cellulomonas</taxon>
    </lineage>
</organism>
<sequence length="424" mass="44564">MKVLVVGSGAREHAIVWALSRSTRVSRLFAAPGNPGMTQHATCIGVTAPGETATWAARTGIDLVIVGPEDALASGVAEHLRQAGIPTVGPGTAGARLESSKSWAKSVCRDAGIPVGDYETFTDSTLAKSYCRALGAPVVVKADGLAQGKGAVVCRTLDEADRTIEAMLDHRELGESGATVVVEQFLDGYECSYMFFTDGSDLAVMPTTQDHKPVRDGDTGPHTGGMGAYTPVRAVGPDLESELDRLIGTRLISALAARDIDYRGVVCANLMITADGPSVLEFNARFGDPEAEVVLPLLEADLVDVAEAIHQRRLGALPVVWSDRAALSVAMAAEGYPGRTRTGDTIHGYDGVEADGGSFAFLGRTARAGDDLVTAGGRVVVVTGTGTSFEEAATAAYDRVATIRFDGEHHRTDIGRRSVWEPAR</sequence>
<dbReference type="AlphaFoldDB" id="A0A511JK28"/>
<evidence type="ECO:0000256" key="10">
    <source>
        <dbReference type="ARBA" id="ARBA00042242"/>
    </source>
</evidence>
<dbReference type="Pfam" id="PF02844">
    <property type="entry name" value="GARS_N"/>
    <property type="match status" value="1"/>
</dbReference>
<dbReference type="SUPFAM" id="SSF56059">
    <property type="entry name" value="Glutathione synthetase ATP-binding domain-like"/>
    <property type="match status" value="1"/>
</dbReference>
<dbReference type="Gene3D" id="3.30.470.20">
    <property type="entry name" value="ATP-grasp fold, B domain"/>
    <property type="match status" value="1"/>
</dbReference>
<dbReference type="SUPFAM" id="SSF51246">
    <property type="entry name" value="Rudiment single hybrid motif"/>
    <property type="match status" value="1"/>
</dbReference>
<dbReference type="UniPathway" id="UPA00074">
    <property type="reaction ID" value="UER00125"/>
</dbReference>
<dbReference type="InterPro" id="IPR020562">
    <property type="entry name" value="PRibGlycinamide_synth_N"/>
</dbReference>
<dbReference type="InterPro" id="IPR011761">
    <property type="entry name" value="ATP-grasp"/>
</dbReference>
<evidence type="ECO:0000256" key="7">
    <source>
        <dbReference type="ARBA" id="ARBA00022755"/>
    </source>
</evidence>
<comment type="similarity">
    <text evidence="9 12">Belongs to the GARS family.</text>
</comment>
<evidence type="ECO:0000256" key="2">
    <source>
        <dbReference type="ARBA" id="ARBA00001946"/>
    </source>
</evidence>
<name>A0A511JK28_9CELL</name>
<dbReference type="SMART" id="SM01210">
    <property type="entry name" value="GARS_C"/>
    <property type="match status" value="1"/>
</dbReference>
<keyword evidence="6 13" id="KW-0547">Nucleotide-binding</keyword>
<dbReference type="GO" id="GO:0009113">
    <property type="term" value="P:purine nucleobase biosynthetic process"/>
    <property type="evidence" value="ECO:0007669"/>
    <property type="project" value="InterPro"/>
</dbReference>
<evidence type="ECO:0000256" key="11">
    <source>
        <dbReference type="ARBA" id="ARBA00042864"/>
    </source>
</evidence>
<keyword evidence="7 12" id="KW-0658">Purine biosynthesis</keyword>
<dbReference type="Pfam" id="PF01071">
    <property type="entry name" value="GARS_A"/>
    <property type="match status" value="1"/>
</dbReference>
<evidence type="ECO:0000313" key="17">
    <source>
        <dbReference type="Proteomes" id="UP000321049"/>
    </source>
</evidence>
<gene>
    <name evidence="12 16" type="primary">purD</name>
    <name evidence="16" type="ORF">CTE05_19090</name>
</gene>
<dbReference type="Pfam" id="PF02843">
    <property type="entry name" value="GARS_C"/>
    <property type="match status" value="1"/>
</dbReference>
<dbReference type="Gene3D" id="3.90.600.10">
    <property type="entry name" value="Phosphoribosylglycinamide synthetase, C-terminal domain"/>
    <property type="match status" value="1"/>
</dbReference>
<evidence type="ECO:0000256" key="3">
    <source>
        <dbReference type="ARBA" id="ARBA00005174"/>
    </source>
</evidence>
<dbReference type="InterPro" id="IPR020559">
    <property type="entry name" value="PRibGlycinamide_synth_CS"/>
</dbReference>
<evidence type="ECO:0000256" key="1">
    <source>
        <dbReference type="ARBA" id="ARBA00001936"/>
    </source>
</evidence>
<dbReference type="InterPro" id="IPR020560">
    <property type="entry name" value="PRibGlycinamide_synth_C-dom"/>
</dbReference>
<dbReference type="InterPro" id="IPR016185">
    <property type="entry name" value="PreATP-grasp_dom_sf"/>
</dbReference>